<keyword evidence="2" id="KW-1185">Reference proteome</keyword>
<gene>
    <name evidence="1" type="ORF">PPRIM_AZ9-3.1.T0210078</name>
</gene>
<dbReference type="EMBL" id="CAJJDM010000019">
    <property type="protein sequence ID" value="CAD8053801.1"/>
    <property type="molecule type" value="Genomic_DNA"/>
</dbReference>
<organism evidence="1 2">
    <name type="scientific">Paramecium primaurelia</name>
    <dbReference type="NCBI Taxonomy" id="5886"/>
    <lineage>
        <taxon>Eukaryota</taxon>
        <taxon>Sar</taxon>
        <taxon>Alveolata</taxon>
        <taxon>Ciliophora</taxon>
        <taxon>Intramacronucleata</taxon>
        <taxon>Oligohymenophorea</taxon>
        <taxon>Peniculida</taxon>
        <taxon>Parameciidae</taxon>
        <taxon>Paramecium</taxon>
    </lineage>
</organism>
<evidence type="ECO:0000313" key="2">
    <source>
        <dbReference type="Proteomes" id="UP000688137"/>
    </source>
</evidence>
<dbReference type="Proteomes" id="UP000688137">
    <property type="component" value="Unassembled WGS sequence"/>
</dbReference>
<comment type="caution">
    <text evidence="1">The sequence shown here is derived from an EMBL/GenBank/DDBJ whole genome shotgun (WGS) entry which is preliminary data.</text>
</comment>
<sequence length="59" mass="6875">MDTNLQIVELYFIETIDSKSVSANEISILLVEGNKKSQVEKINVQREINRQFINHKQVE</sequence>
<reference evidence="1" key="1">
    <citation type="submission" date="2021-01" db="EMBL/GenBank/DDBJ databases">
        <authorList>
            <consortium name="Genoscope - CEA"/>
            <person name="William W."/>
        </authorList>
    </citation>
    <scope>NUCLEOTIDE SEQUENCE</scope>
</reference>
<name>A0A8S1KHL8_PARPR</name>
<dbReference type="AlphaFoldDB" id="A0A8S1KHL8"/>
<accession>A0A8S1KHL8</accession>
<protein>
    <submittedName>
        <fullName evidence="1">Uncharacterized protein</fullName>
    </submittedName>
</protein>
<proteinExistence type="predicted"/>
<evidence type="ECO:0000313" key="1">
    <source>
        <dbReference type="EMBL" id="CAD8053801.1"/>
    </source>
</evidence>